<sequence length="79" mass="8435">MSTQDETSEAVRAKAARTTGQLSGTAHTLGERLQNGMPEPVREKAYQVAETVRGKRGLLTVAGLGALALTLVAARRRRC</sequence>
<proteinExistence type="predicted"/>
<evidence type="ECO:0000256" key="1">
    <source>
        <dbReference type="SAM" id="MobiDB-lite"/>
    </source>
</evidence>
<organism evidence="3 4">
    <name type="scientific">Streptomyces syringium</name>
    <dbReference type="NCBI Taxonomy" id="76729"/>
    <lineage>
        <taxon>Bacteria</taxon>
        <taxon>Bacillati</taxon>
        <taxon>Actinomycetota</taxon>
        <taxon>Actinomycetes</taxon>
        <taxon>Kitasatosporales</taxon>
        <taxon>Streptomycetaceae</taxon>
        <taxon>Streptomyces</taxon>
    </lineage>
</organism>
<dbReference type="EMBL" id="JAGIOH010000001">
    <property type="protein sequence ID" value="MBP2401481.1"/>
    <property type="molecule type" value="Genomic_DNA"/>
</dbReference>
<name>A0ABS4XY87_9ACTN</name>
<evidence type="ECO:0008006" key="5">
    <source>
        <dbReference type="Google" id="ProtNLM"/>
    </source>
</evidence>
<dbReference type="Proteomes" id="UP001519291">
    <property type="component" value="Unassembled WGS sequence"/>
</dbReference>
<accession>A0ABS4XY87</accession>
<reference evidence="3 4" key="1">
    <citation type="submission" date="2021-03" db="EMBL/GenBank/DDBJ databases">
        <title>Sequencing the genomes of 1000 actinobacteria strains.</title>
        <authorList>
            <person name="Klenk H.-P."/>
        </authorList>
    </citation>
    <scope>NUCLEOTIDE SEQUENCE [LARGE SCALE GENOMIC DNA]</scope>
    <source>
        <strain evidence="3 4">DSM 41480</strain>
    </source>
</reference>
<evidence type="ECO:0000313" key="4">
    <source>
        <dbReference type="Proteomes" id="UP001519291"/>
    </source>
</evidence>
<keyword evidence="4" id="KW-1185">Reference proteome</keyword>
<protein>
    <recommendedName>
        <fullName evidence="5">DUF3618 domain-containing protein</fullName>
    </recommendedName>
</protein>
<evidence type="ECO:0000313" key="3">
    <source>
        <dbReference type="EMBL" id="MBP2401481.1"/>
    </source>
</evidence>
<keyword evidence="2" id="KW-1133">Transmembrane helix</keyword>
<dbReference type="GeneID" id="91567817"/>
<keyword evidence="2" id="KW-0472">Membrane</keyword>
<keyword evidence="2" id="KW-0812">Transmembrane</keyword>
<feature type="region of interest" description="Disordered" evidence="1">
    <location>
        <begin position="1"/>
        <end position="41"/>
    </location>
</feature>
<gene>
    <name evidence="3" type="ORF">JO379_000950</name>
</gene>
<feature type="transmembrane region" description="Helical" evidence="2">
    <location>
        <begin position="57"/>
        <end position="74"/>
    </location>
</feature>
<comment type="caution">
    <text evidence="3">The sequence shown here is derived from an EMBL/GenBank/DDBJ whole genome shotgun (WGS) entry which is preliminary data.</text>
</comment>
<dbReference type="RefSeq" id="WP_130876451.1">
    <property type="nucleotide sequence ID" value="NZ_JAGIOH010000001.1"/>
</dbReference>
<evidence type="ECO:0000256" key="2">
    <source>
        <dbReference type="SAM" id="Phobius"/>
    </source>
</evidence>